<dbReference type="InterPro" id="IPR006073">
    <property type="entry name" value="GTP-bd"/>
</dbReference>
<dbReference type="PANTHER" id="PTHR42714">
    <property type="entry name" value="TRNA MODIFICATION GTPASE GTPBP3"/>
    <property type="match status" value="1"/>
</dbReference>
<keyword evidence="3" id="KW-1185">Reference proteome</keyword>
<sequence length="479" mass="51867">MSAQEPIRIAVVGHTNAGKTSLLRTLTRRVDFGEVSRQPGTTRHVEAIELRVDGRAAVRFLDTPGLEDAVALREHIDGFDARGELTPPERIRRFLAGPEAHGVFEQEAKVLRALLEVDAAFLVIDAREPVLPKFRAEIELLGACARPLLPVLNFLRGAGSREGAWKELLSAYGLHVVVRFDAAAPFVGAERELYRDLATLLRERRPQLDRIAAFLDAESARRREAAGERIAELLVDAAAMRRTASAVEFQIESSRERLIAALRKALFDKAQRCASDLLALYGFRENDADEAPLTLVEGRWTMDFFHPEALKHAGILLGKGVAVGAAVGVVADLALAGLSLGAGAALGGAIGGALSQGFGPLGRKLANKLRDVHELTVEDSVLVVLAAWQLKLLRALEQRGHAAVDRIAAGAPADELEGARRPLAELVRAAQPARSHPDWDSETRLRWREAPQRRDVVLRVAQQVPAAIQALENAGPGAA</sequence>
<dbReference type="SUPFAM" id="SSF52540">
    <property type="entry name" value="P-loop containing nucleoside triphosphate hydrolases"/>
    <property type="match status" value="1"/>
</dbReference>
<evidence type="ECO:0000259" key="1">
    <source>
        <dbReference type="Pfam" id="PF01926"/>
    </source>
</evidence>
<evidence type="ECO:0000313" key="2">
    <source>
        <dbReference type="EMBL" id="MDR6539511.1"/>
    </source>
</evidence>
<organism evidence="2 3">
    <name type="scientific">Variovorax soli</name>
    <dbReference type="NCBI Taxonomy" id="376815"/>
    <lineage>
        <taxon>Bacteria</taxon>
        <taxon>Pseudomonadati</taxon>
        <taxon>Pseudomonadota</taxon>
        <taxon>Betaproteobacteria</taxon>
        <taxon>Burkholderiales</taxon>
        <taxon>Comamonadaceae</taxon>
        <taxon>Variovorax</taxon>
    </lineage>
</organism>
<protein>
    <recommendedName>
        <fullName evidence="1">G domain-containing protein</fullName>
    </recommendedName>
</protein>
<reference evidence="2 3" key="1">
    <citation type="submission" date="2023-07" db="EMBL/GenBank/DDBJ databases">
        <title>Sorghum-associated microbial communities from plants grown in Nebraska, USA.</title>
        <authorList>
            <person name="Schachtman D."/>
        </authorList>
    </citation>
    <scope>NUCLEOTIDE SEQUENCE [LARGE SCALE GENOMIC DNA]</scope>
    <source>
        <strain evidence="2 3">DS1781</strain>
    </source>
</reference>
<dbReference type="InterPro" id="IPR021871">
    <property type="entry name" value="DUF3482"/>
</dbReference>
<dbReference type="PANTHER" id="PTHR42714:SF7">
    <property type="entry name" value="G DOMAIN-CONTAINING PROTEIN"/>
    <property type="match status" value="1"/>
</dbReference>
<dbReference type="InterPro" id="IPR005225">
    <property type="entry name" value="Small_GTP-bd"/>
</dbReference>
<feature type="domain" description="G" evidence="1">
    <location>
        <begin position="8"/>
        <end position="149"/>
    </location>
</feature>
<comment type="caution">
    <text evidence="2">The sequence shown here is derived from an EMBL/GenBank/DDBJ whole genome shotgun (WGS) entry which is preliminary data.</text>
</comment>
<evidence type="ECO:0000313" key="3">
    <source>
        <dbReference type="Proteomes" id="UP001184230"/>
    </source>
</evidence>
<proteinExistence type="predicted"/>
<dbReference type="NCBIfam" id="TIGR00231">
    <property type="entry name" value="small_GTP"/>
    <property type="match status" value="1"/>
</dbReference>
<dbReference type="Pfam" id="PF11981">
    <property type="entry name" value="DUF3482"/>
    <property type="match status" value="1"/>
</dbReference>
<gene>
    <name evidence="2" type="ORF">J2739_005307</name>
</gene>
<dbReference type="InterPro" id="IPR027417">
    <property type="entry name" value="P-loop_NTPase"/>
</dbReference>
<name>A0ABU1NM79_9BURK</name>
<dbReference type="Pfam" id="PF01926">
    <property type="entry name" value="MMR_HSR1"/>
    <property type="match status" value="1"/>
</dbReference>
<dbReference type="EMBL" id="JAVDRF010000017">
    <property type="protein sequence ID" value="MDR6539511.1"/>
    <property type="molecule type" value="Genomic_DNA"/>
</dbReference>
<dbReference type="RefSeq" id="WP_309907261.1">
    <property type="nucleotide sequence ID" value="NZ_JAVDRF010000017.1"/>
</dbReference>
<dbReference type="Proteomes" id="UP001184230">
    <property type="component" value="Unassembled WGS sequence"/>
</dbReference>
<dbReference type="Gene3D" id="3.40.50.300">
    <property type="entry name" value="P-loop containing nucleotide triphosphate hydrolases"/>
    <property type="match status" value="1"/>
</dbReference>
<accession>A0ABU1NM79</accession>